<gene>
    <name evidence="2" type="ORF">N0V93_000219</name>
</gene>
<name>A0A9W9D0I9_9PEZI</name>
<dbReference type="InterPro" id="IPR019410">
    <property type="entry name" value="Methyltransf_16"/>
</dbReference>
<feature type="region of interest" description="Disordered" evidence="1">
    <location>
        <begin position="264"/>
        <end position="289"/>
    </location>
</feature>
<evidence type="ECO:0000313" key="3">
    <source>
        <dbReference type="Proteomes" id="UP001140453"/>
    </source>
</evidence>
<evidence type="ECO:0000256" key="1">
    <source>
        <dbReference type="SAM" id="MobiDB-lite"/>
    </source>
</evidence>
<proteinExistence type="predicted"/>
<keyword evidence="3" id="KW-1185">Reference proteome</keyword>
<dbReference type="InterPro" id="IPR029063">
    <property type="entry name" value="SAM-dependent_MTases_sf"/>
</dbReference>
<dbReference type="OrthoDB" id="413520at2759"/>
<dbReference type="Proteomes" id="UP001140453">
    <property type="component" value="Unassembled WGS sequence"/>
</dbReference>
<feature type="compositionally biased region" description="Polar residues" evidence="1">
    <location>
        <begin position="280"/>
        <end position="289"/>
    </location>
</feature>
<dbReference type="GO" id="GO:0008757">
    <property type="term" value="F:S-adenosylmethionine-dependent methyltransferase activity"/>
    <property type="evidence" value="ECO:0007669"/>
    <property type="project" value="UniProtKB-ARBA"/>
</dbReference>
<dbReference type="AlphaFoldDB" id="A0A9W9D0I9"/>
<dbReference type="PANTHER" id="PTHR14614:SF132">
    <property type="entry name" value="PROTEIN-LYSINE METHYLTRANSFERASE C42C1.13"/>
    <property type="match status" value="1"/>
</dbReference>
<sequence>MAADRHHTINAFQSLNDTKNLMHYIRLLRPPSLERNNNLKLIITITTDLGDSFLQAEQPLPITVHARHLEREGPHWTKHTVRIDDGSLKWRSGLRVLKLDLRIPDPVLRKLRVGEDENSAPSIRIIASPNNSELPDIAEIPFDTEGRILGLSVPLPRPEKETCFTATREFSTLINGVERTLSIDEEIGESIDRHVWDAGVVTTGLLSDICKPANEGKWRETPLLRGILSSANPERPLNVIELGCGVGILGIGLAAALSPQYESEAQNTSFHEEGDDHSENGTLNSPTNTVCKSGDFGSILLTDLPDAEELTKKNIIQYREGQWEIGSRKSPLEFESLDWEDGKNGVFGPKANATEWGLIIISDCTYNVDMLPALVETLSALHRSSVSLAKAGPKVMLATKPRHSSEKALFELMAASGWNIQESASQPLPSLGLEDERVEIYLFGKDLEQDNVARSPHFSTAKRRKMA</sequence>
<evidence type="ECO:0000313" key="2">
    <source>
        <dbReference type="EMBL" id="KAJ4396003.1"/>
    </source>
</evidence>
<reference evidence="2" key="1">
    <citation type="submission" date="2022-10" db="EMBL/GenBank/DDBJ databases">
        <title>Tapping the CABI collections for fungal endophytes: first genome assemblies for Collariella, Neodidymelliopsis, Ascochyta clinopodiicola, Didymella pomorum, Didymosphaeria variabile, Neocosmospora piperis and Neocucurbitaria cava.</title>
        <authorList>
            <person name="Hill R."/>
        </authorList>
    </citation>
    <scope>NUCLEOTIDE SEQUENCE</scope>
    <source>
        <strain evidence="2">IMI 355082</strain>
    </source>
</reference>
<dbReference type="EMBL" id="JAPEVB010000001">
    <property type="protein sequence ID" value="KAJ4396003.1"/>
    <property type="molecule type" value="Genomic_DNA"/>
</dbReference>
<dbReference type="GO" id="GO:0005829">
    <property type="term" value="C:cytosol"/>
    <property type="evidence" value="ECO:0007669"/>
    <property type="project" value="TreeGrafter"/>
</dbReference>
<dbReference type="PANTHER" id="PTHR14614">
    <property type="entry name" value="HEPATOCELLULAR CARCINOMA-ASSOCIATED ANTIGEN"/>
    <property type="match status" value="1"/>
</dbReference>
<dbReference type="Gene3D" id="3.40.50.150">
    <property type="entry name" value="Vaccinia Virus protein VP39"/>
    <property type="match status" value="1"/>
</dbReference>
<organism evidence="2 3">
    <name type="scientific">Gnomoniopsis smithogilvyi</name>
    <dbReference type="NCBI Taxonomy" id="1191159"/>
    <lineage>
        <taxon>Eukaryota</taxon>
        <taxon>Fungi</taxon>
        <taxon>Dikarya</taxon>
        <taxon>Ascomycota</taxon>
        <taxon>Pezizomycotina</taxon>
        <taxon>Sordariomycetes</taxon>
        <taxon>Sordariomycetidae</taxon>
        <taxon>Diaporthales</taxon>
        <taxon>Gnomoniaceae</taxon>
        <taxon>Gnomoniopsis</taxon>
    </lineage>
</organism>
<feature type="compositionally biased region" description="Basic and acidic residues" evidence="1">
    <location>
        <begin position="270"/>
        <end position="279"/>
    </location>
</feature>
<comment type="caution">
    <text evidence="2">The sequence shown here is derived from an EMBL/GenBank/DDBJ whole genome shotgun (WGS) entry which is preliminary data.</text>
</comment>
<dbReference type="SUPFAM" id="SSF53335">
    <property type="entry name" value="S-adenosyl-L-methionine-dependent methyltransferases"/>
    <property type="match status" value="1"/>
</dbReference>
<protein>
    <submittedName>
        <fullName evidence="2">Uncharacterized protein</fullName>
    </submittedName>
</protein>
<dbReference type="Pfam" id="PF10294">
    <property type="entry name" value="Methyltransf_16"/>
    <property type="match status" value="2"/>
</dbReference>
<accession>A0A9W9D0I9</accession>